<accession>A0A9D1H462</accession>
<dbReference type="InterPro" id="IPR003395">
    <property type="entry name" value="RecF/RecN/SMC_N"/>
</dbReference>
<reference evidence="12" key="2">
    <citation type="journal article" date="2021" name="PeerJ">
        <title>Extensive microbial diversity within the chicken gut microbiome revealed by metagenomics and culture.</title>
        <authorList>
            <person name="Gilroy R."/>
            <person name="Ravi A."/>
            <person name="Getino M."/>
            <person name="Pursley I."/>
            <person name="Horton D.L."/>
            <person name="Alikhan N.F."/>
            <person name="Baker D."/>
            <person name="Gharbi K."/>
            <person name="Hall N."/>
            <person name="Watson M."/>
            <person name="Adriaenssens E.M."/>
            <person name="Foster-Nyarko E."/>
            <person name="Jarju S."/>
            <person name="Secka A."/>
            <person name="Antonio M."/>
            <person name="Oren A."/>
            <person name="Chaudhuri R.R."/>
            <person name="La Ragione R."/>
            <person name="Hildebrand F."/>
            <person name="Pallen M.J."/>
        </authorList>
    </citation>
    <scope>NUCLEOTIDE SEQUENCE</scope>
    <source>
        <strain evidence="12">ChiBcec7-5410</strain>
    </source>
</reference>
<keyword evidence="7 9" id="KW-0234">DNA repair</keyword>
<evidence type="ECO:0000256" key="6">
    <source>
        <dbReference type="ARBA" id="ARBA00022840"/>
    </source>
</evidence>
<organism evidence="12 13">
    <name type="scientific">Candidatus Faecivivens stercoripullorum</name>
    <dbReference type="NCBI Taxonomy" id="2840805"/>
    <lineage>
        <taxon>Bacteria</taxon>
        <taxon>Bacillati</taxon>
        <taxon>Bacillota</taxon>
        <taxon>Clostridia</taxon>
        <taxon>Eubacteriales</taxon>
        <taxon>Oscillospiraceae</taxon>
        <taxon>Oscillospiraceae incertae sedis</taxon>
        <taxon>Candidatus Faecivivens</taxon>
    </lineage>
</organism>
<feature type="coiled-coil region" evidence="10">
    <location>
        <begin position="319"/>
        <end position="346"/>
    </location>
</feature>
<dbReference type="AlphaFoldDB" id="A0A9D1H462"/>
<feature type="coiled-coil region" evidence="10">
    <location>
        <begin position="156"/>
        <end position="200"/>
    </location>
</feature>
<dbReference type="EMBL" id="DVLW01000017">
    <property type="protein sequence ID" value="HIT93662.1"/>
    <property type="molecule type" value="Genomic_DNA"/>
</dbReference>
<dbReference type="GO" id="GO:0043590">
    <property type="term" value="C:bacterial nucleoid"/>
    <property type="evidence" value="ECO:0007669"/>
    <property type="project" value="TreeGrafter"/>
</dbReference>
<evidence type="ECO:0000256" key="2">
    <source>
        <dbReference type="ARBA" id="ARBA00009441"/>
    </source>
</evidence>
<evidence type="ECO:0000256" key="8">
    <source>
        <dbReference type="ARBA" id="ARBA00033408"/>
    </source>
</evidence>
<dbReference type="InterPro" id="IPR004604">
    <property type="entry name" value="DNA_recomb/repair_RecN"/>
</dbReference>
<evidence type="ECO:0000259" key="11">
    <source>
        <dbReference type="Pfam" id="PF02463"/>
    </source>
</evidence>
<comment type="similarity">
    <text evidence="2 9">Belongs to the RecN family.</text>
</comment>
<dbReference type="GO" id="GO:0005524">
    <property type="term" value="F:ATP binding"/>
    <property type="evidence" value="ECO:0007669"/>
    <property type="project" value="UniProtKB-KW"/>
</dbReference>
<dbReference type="SUPFAM" id="SSF52540">
    <property type="entry name" value="P-loop containing nucleoside triphosphate hydrolases"/>
    <property type="match status" value="1"/>
</dbReference>
<dbReference type="Gene3D" id="3.40.50.300">
    <property type="entry name" value="P-loop containing nucleotide triphosphate hydrolases"/>
    <property type="match status" value="2"/>
</dbReference>
<dbReference type="GO" id="GO:0006310">
    <property type="term" value="P:DNA recombination"/>
    <property type="evidence" value="ECO:0007669"/>
    <property type="project" value="InterPro"/>
</dbReference>
<proteinExistence type="inferred from homology"/>
<evidence type="ECO:0000256" key="1">
    <source>
        <dbReference type="ARBA" id="ARBA00003618"/>
    </source>
</evidence>
<keyword evidence="5 9" id="KW-0227">DNA damage</keyword>
<comment type="caution">
    <text evidence="12">The sequence shown here is derived from an EMBL/GenBank/DDBJ whole genome shotgun (WGS) entry which is preliminary data.</text>
</comment>
<evidence type="ECO:0000256" key="10">
    <source>
        <dbReference type="SAM" id="Coils"/>
    </source>
</evidence>
<dbReference type="CDD" id="cd03241">
    <property type="entry name" value="ABC_RecN"/>
    <property type="match status" value="2"/>
</dbReference>
<dbReference type="GO" id="GO:0006281">
    <property type="term" value="P:DNA repair"/>
    <property type="evidence" value="ECO:0007669"/>
    <property type="project" value="UniProtKB-KW"/>
</dbReference>
<evidence type="ECO:0000256" key="5">
    <source>
        <dbReference type="ARBA" id="ARBA00022763"/>
    </source>
</evidence>
<dbReference type="NCBIfam" id="TIGR00634">
    <property type="entry name" value="recN"/>
    <property type="match status" value="1"/>
</dbReference>
<protein>
    <recommendedName>
        <fullName evidence="3 9">DNA repair protein RecN</fullName>
    </recommendedName>
    <alternativeName>
        <fullName evidence="8 9">Recombination protein N</fullName>
    </alternativeName>
</protein>
<evidence type="ECO:0000256" key="9">
    <source>
        <dbReference type="PIRNR" id="PIRNR003128"/>
    </source>
</evidence>
<dbReference type="Pfam" id="PF02463">
    <property type="entry name" value="SMC_N"/>
    <property type="match status" value="1"/>
</dbReference>
<comment type="function">
    <text evidence="1 9">May be involved in recombinational repair of damaged DNA.</text>
</comment>
<keyword evidence="6" id="KW-0067">ATP-binding</keyword>
<dbReference type="PANTHER" id="PTHR11059">
    <property type="entry name" value="DNA REPAIR PROTEIN RECN"/>
    <property type="match status" value="1"/>
</dbReference>
<evidence type="ECO:0000256" key="3">
    <source>
        <dbReference type="ARBA" id="ARBA00021315"/>
    </source>
</evidence>
<dbReference type="FunFam" id="3.40.50.300:FF:000319">
    <property type="entry name" value="DNA repair protein RecN"/>
    <property type="match status" value="1"/>
</dbReference>
<gene>
    <name evidence="12" type="primary">recN</name>
    <name evidence="12" type="ORF">IAC43_00600</name>
</gene>
<keyword evidence="10" id="KW-0175">Coiled coil</keyword>
<reference evidence="12" key="1">
    <citation type="submission" date="2020-10" db="EMBL/GenBank/DDBJ databases">
        <authorList>
            <person name="Gilroy R."/>
        </authorList>
    </citation>
    <scope>NUCLEOTIDE SEQUENCE</scope>
    <source>
        <strain evidence="12">ChiBcec7-5410</strain>
    </source>
</reference>
<sequence>MLCQLYIENLAVIEKASIDFSSGLTVFTGETGAGKSIVIDAINACLGQRVGREIVRTGAKKALVIASFNGIPQVVRSILEKNGYPDEDESLIVQREISAEGGSTVRISGRPATVALLRDIGQYLINIHGQHDNQILLSAERHLSIIDAFGELEPMAQEYREEFEKLRKLLRQMKSLSVGEDEKKRRTELLKLEIDEIEKAKLSPRLEEMLTEKARQLRESEKVAGALGEACRALEGMEEIPGACDLLTDAAAALDGLRAIPEFAGKAEALENLRIELAEIASELNESLQAISFDPSEAEAIERRLRQISRLKSRYGGSVEEILAHCKKAREELEGMSSQKENLLKVTRAARTQKEKTVALANSLTEARIDAAVRFAGTIEEEARSLEMPNLRVETSFAPCKLCSIGNHSAELLLSANLGEPPRPIAKIASGGELSRIMLAIKSALADKDNIDTLIFDEIDTGVSGKAAQKIGRKLQMIASHRQVICVTHSAQIAALADQQMLIRKSTAEGRTYTEVLPIEGEARVEEVARIFSTDRVTELMLQTARSMLEEGKRVPDA</sequence>
<dbReference type="Proteomes" id="UP000824160">
    <property type="component" value="Unassembled WGS sequence"/>
</dbReference>
<evidence type="ECO:0000256" key="4">
    <source>
        <dbReference type="ARBA" id="ARBA00022741"/>
    </source>
</evidence>
<dbReference type="GO" id="GO:0009432">
    <property type="term" value="P:SOS response"/>
    <property type="evidence" value="ECO:0007669"/>
    <property type="project" value="TreeGrafter"/>
</dbReference>
<dbReference type="PANTHER" id="PTHR11059:SF0">
    <property type="entry name" value="DNA REPAIR PROTEIN RECN"/>
    <property type="match status" value="1"/>
</dbReference>
<dbReference type="InterPro" id="IPR027417">
    <property type="entry name" value="P-loop_NTPase"/>
</dbReference>
<name>A0A9D1H462_9FIRM</name>
<dbReference type="PIRSF" id="PIRSF003128">
    <property type="entry name" value="RecN"/>
    <property type="match status" value="1"/>
</dbReference>
<feature type="domain" description="RecF/RecN/SMC N-terminal" evidence="11">
    <location>
        <begin position="2"/>
        <end position="505"/>
    </location>
</feature>
<evidence type="ECO:0000313" key="12">
    <source>
        <dbReference type="EMBL" id="HIT93662.1"/>
    </source>
</evidence>
<keyword evidence="4" id="KW-0547">Nucleotide-binding</keyword>
<evidence type="ECO:0000256" key="7">
    <source>
        <dbReference type="ARBA" id="ARBA00023204"/>
    </source>
</evidence>
<evidence type="ECO:0000313" key="13">
    <source>
        <dbReference type="Proteomes" id="UP000824160"/>
    </source>
</evidence>